<gene>
    <name evidence="9" type="ORF">ACFS6H_13225</name>
</gene>
<dbReference type="RefSeq" id="WP_386099495.1">
    <property type="nucleotide sequence ID" value="NZ_JBHUOZ010000003.1"/>
</dbReference>
<evidence type="ECO:0000256" key="3">
    <source>
        <dbReference type="ARBA" id="ARBA00023211"/>
    </source>
</evidence>
<dbReference type="Pfam" id="PF07385">
    <property type="entry name" value="Lyx_isomer"/>
    <property type="match status" value="1"/>
</dbReference>
<keyword evidence="3" id="KW-0464">Manganese</keyword>
<keyword evidence="4 9" id="KW-0413">Isomerase</keyword>
<dbReference type="InterPro" id="IPR014710">
    <property type="entry name" value="RmlC-like_jellyroll"/>
</dbReference>
<reference evidence="10" key="1">
    <citation type="journal article" date="2019" name="Int. J. Syst. Evol. Microbiol.">
        <title>The Global Catalogue of Microorganisms (GCM) 10K type strain sequencing project: providing services to taxonomists for standard genome sequencing and annotation.</title>
        <authorList>
            <consortium name="The Broad Institute Genomics Platform"/>
            <consortium name="The Broad Institute Genome Sequencing Center for Infectious Disease"/>
            <person name="Wu L."/>
            <person name="Ma J."/>
        </authorList>
    </citation>
    <scope>NUCLEOTIDE SEQUENCE [LARGE SCALE GENOMIC DNA]</scope>
    <source>
        <strain evidence="10">KCTC 23299</strain>
    </source>
</reference>
<evidence type="ECO:0000256" key="8">
    <source>
        <dbReference type="ARBA" id="ARBA00044972"/>
    </source>
</evidence>
<dbReference type="InterPro" id="IPR010864">
    <property type="entry name" value="D-lyxose_isomer"/>
</dbReference>
<proteinExistence type="inferred from homology"/>
<evidence type="ECO:0000256" key="2">
    <source>
        <dbReference type="ARBA" id="ARBA00022723"/>
    </source>
</evidence>
<dbReference type="SUPFAM" id="SSF51182">
    <property type="entry name" value="RmlC-like cupins"/>
    <property type="match status" value="1"/>
</dbReference>
<dbReference type="GO" id="GO:0016853">
    <property type="term" value="F:isomerase activity"/>
    <property type="evidence" value="ECO:0007669"/>
    <property type="project" value="UniProtKB-KW"/>
</dbReference>
<evidence type="ECO:0000256" key="1">
    <source>
        <dbReference type="ARBA" id="ARBA00001936"/>
    </source>
</evidence>
<evidence type="ECO:0000256" key="4">
    <source>
        <dbReference type="ARBA" id="ARBA00023235"/>
    </source>
</evidence>
<comment type="catalytic activity">
    <reaction evidence="6">
        <text>D-lyxose = D-xylulose</text>
        <dbReference type="Rhea" id="RHEA:14201"/>
        <dbReference type="ChEBI" id="CHEBI:16789"/>
        <dbReference type="ChEBI" id="CHEBI:17140"/>
        <dbReference type="EC" id="5.3.1.15"/>
    </reaction>
</comment>
<protein>
    <recommendedName>
        <fullName evidence="8">D-lyxose ketol-isomerase</fullName>
        <ecNumber evidence="8">5.3.1.15</ecNumber>
    </recommendedName>
</protein>
<dbReference type="EC" id="5.3.1.15" evidence="8"/>
<dbReference type="Proteomes" id="UP001597511">
    <property type="component" value="Unassembled WGS sequence"/>
</dbReference>
<evidence type="ECO:0000313" key="9">
    <source>
        <dbReference type="EMBL" id="MFD2920679.1"/>
    </source>
</evidence>
<evidence type="ECO:0000256" key="7">
    <source>
        <dbReference type="ARBA" id="ARBA00044951"/>
    </source>
</evidence>
<name>A0ABW6A6A2_9BACT</name>
<sequence>MKRSEINNAVQVASLCFEKNGWVLPPQPKWDVTDFGLGDFTSSGLLLINLCEEEEYCEKLMFALKNQETPLHYHKKKKEDIICRQGILALHFWNIVDGKMNTEHAFMLKKNGRYEEVQPSEKIILQAGERVTIPPGIWHKFYPESEECIIGEVSTANDDLNDNFFDNPKIGRYAAIVEDEPAIVKLLSDKN</sequence>
<keyword evidence="10" id="KW-1185">Reference proteome</keyword>
<keyword evidence="2" id="KW-0479">Metal-binding</keyword>
<comment type="cofactor">
    <cofactor evidence="1">
        <name>Mn(2+)</name>
        <dbReference type="ChEBI" id="CHEBI:29035"/>
    </cofactor>
</comment>
<evidence type="ECO:0000256" key="6">
    <source>
        <dbReference type="ARBA" id="ARBA00044907"/>
    </source>
</evidence>
<dbReference type="Gene3D" id="2.60.120.10">
    <property type="entry name" value="Jelly Rolls"/>
    <property type="match status" value="1"/>
</dbReference>
<comment type="caution">
    <text evidence="9">The sequence shown here is derived from an EMBL/GenBank/DDBJ whole genome shotgun (WGS) entry which is preliminary data.</text>
</comment>
<evidence type="ECO:0000256" key="5">
    <source>
        <dbReference type="ARBA" id="ARBA00023277"/>
    </source>
</evidence>
<accession>A0ABW6A6A2</accession>
<organism evidence="9 10">
    <name type="scientific">Terrimonas rubra</name>
    <dbReference type="NCBI Taxonomy" id="1035890"/>
    <lineage>
        <taxon>Bacteria</taxon>
        <taxon>Pseudomonadati</taxon>
        <taxon>Bacteroidota</taxon>
        <taxon>Chitinophagia</taxon>
        <taxon>Chitinophagales</taxon>
        <taxon>Chitinophagaceae</taxon>
        <taxon>Terrimonas</taxon>
    </lineage>
</organism>
<dbReference type="EMBL" id="JBHUOZ010000003">
    <property type="protein sequence ID" value="MFD2920679.1"/>
    <property type="molecule type" value="Genomic_DNA"/>
</dbReference>
<evidence type="ECO:0000313" key="10">
    <source>
        <dbReference type="Proteomes" id="UP001597511"/>
    </source>
</evidence>
<comment type="similarity">
    <text evidence="7">Belongs to the D-lyxose ketol-isomerase family.</text>
</comment>
<dbReference type="InterPro" id="IPR011051">
    <property type="entry name" value="RmlC_Cupin_sf"/>
</dbReference>
<keyword evidence="5" id="KW-0119">Carbohydrate metabolism</keyword>